<evidence type="ECO:0000256" key="2">
    <source>
        <dbReference type="ARBA" id="ARBA00022527"/>
    </source>
</evidence>
<keyword evidence="6" id="KW-0067">ATP-binding</keyword>
<dbReference type="Pfam" id="PF00069">
    <property type="entry name" value="Pkinase"/>
    <property type="match status" value="1"/>
</dbReference>
<organism evidence="13 14">
    <name type="scientific">Galliscardovia ingluviei</name>
    <dbReference type="NCBI Taxonomy" id="1769422"/>
    <lineage>
        <taxon>Bacteria</taxon>
        <taxon>Bacillati</taxon>
        <taxon>Actinomycetota</taxon>
        <taxon>Actinomycetes</taxon>
        <taxon>Bifidobacteriales</taxon>
        <taxon>Bifidobacteriaceae</taxon>
        <taxon>Galliscardovia</taxon>
    </lineage>
</organism>
<evidence type="ECO:0000256" key="1">
    <source>
        <dbReference type="ARBA" id="ARBA00012513"/>
    </source>
</evidence>
<dbReference type="Proteomes" id="UP000619536">
    <property type="component" value="Unassembled WGS sequence"/>
</dbReference>
<dbReference type="InterPro" id="IPR000719">
    <property type="entry name" value="Prot_kinase_dom"/>
</dbReference>
<evidence type="ECO:0000256" key="5">
    <source>
        <dbReference type="ARBA" id="ARBA00022777"/>
    </source>
</evidence>
<dbReference type="PROSITE" id="PS51178">
    <property type="entry name" value="PASTA"/>
    <property type="match status" value="1"/>
</dbReference>
<dbReference type="Pfam" id="PF03793">
    <property type="entry name" value="PASTA"/>
    <property type="match status" value="1"/>
</dbReference>
<evidence type="ECO:0000256" key="10">
    <source>
        <dbReference type="SAM" id="Phobius"/>
    </source>
</evidence>
<dbReference type="SMART" id="SM00740">
    <property type="entry name" value="PASTA"/>
    <property type="match status" value="3"/>
</dbReference>
<name>A0A8J3AEG4_9BIFI</name>
<dbReference type="GO" id="GO:0045717">
    <property type="term" value="P:negative regulation of fatty acid biosynthetic process"/>
    <property type="evidence" value="ECO:0007669"/>
    <property type="project" value="UniProtKB-ARBA"/>
</dbReference>
<evidence type="ECO:0000256" key="8">
    <source>
        <dbReference type="ARBA" id="ARBA00048679"/>
    </source>
</evidence>
<dbReference type="EMBL" id="BMDH01000001">
    <property type="protein sequence ID" value="GGI12852.1"/>
    <property type="molecule type" value="Genomic_DNA"/>
</dbReference>
<keyword evidence="10" id="KW-0812">Transmembrane</keyword>
<dbReference type="CDD" id="cd06577">
    <property type="entry name" value="PASTA_pknB"/>
    <property type="match status" value="2"/>
</dbReference>
<evidence type="ECO:0000259" key="11">
    <source>
        <dbReference type="PROSITE" id="PS50011"/>
    </source>
</evidence>
<dbReference type="FunFam" id="1.10.510.10:FF:000021">
    <property type="entry name" value="Serine/threonine protein kinase"/>
    <property type="match status" value="1"/>
</dbReference>
<sequence length="707" mass="76665">MYMATQPQIGELIDGRYQITKLIAQGGMATVYQATDIKLERDVAVKVMHVQLAQGPHKDQFIERFHREAQSAAKISNPHIVQIYDTGSYNGLEYLVMEYVHGVTLRQELERRGTCTVRETLRIVDGILEGLAAAHAAGIIHRDMKPENIMLTDRGRVRITDFGLAKATSQATLATTGMLLGTAGYLAPEMIEHNQATAQGDIYSVGIMAWEMLTGKLPFQSENTVTVMFKHVHEDVPALHALDTRIPGSVSTLISTLAARNIENRPQDGAVALALVRTCMQSLTPEQLALRLGDTTEHYTSLLPQAQHTAAMQQQTTNSGIEQSPLQADQMLETAALTDNTQATQTLGNTPSDAPTQALHQTQAAQADQQSTNQPHNKRRIALISIISAVVLALAIAAGAWWWTQAGPGSYWQLPAPTDIQCVDDKPCSLKGASWKEYESTLKVANIPYEVKHDYSDTIKRGYITTTSPEHVGDHINKHSGTLIVTVSQGIQQATIPEDITQLGSTNNTKPLAALREAGFTNIIHDESSDEYSIDHPQGALISITPDPGSTLNHNEAVTVVLSLGPKPVSMPDIEGKSWDEAQAALQEAQLKANSSEEFSDSVPAGTVISTSEHANAQLHWGDTVDVVISKGPETAHIPENLIGKNEKQVTQTLEQLGFKVTTNRVLGGIFGTVREISVDGKSYSSGGDVRLRDTQGNATTITLTIV</sequence>
<accession>A0A8J3AEG4</accession>
<keyword evidence="10" id="KW-0472">Membrane</keyword>
<reference evidence="13" key="1">
    <citation type="journal article" date="2014" name="Int. J. Syst. Evol. Microbiol.">
        <title>Complete genome sequence of Corynebacterium casei LMG S-19264T (=DSM 44701T), isolated from a smear-ripened cheese.</title>
        <authorList>
            <consortium name="US DOE Joint Genome Institute (JGI-PGF)"/>
            <person name="Walter F."/>
            <person name="Albersmeier A."/>
            <person name="Kalinowski J."/>
            <person name="Ruckert C."/>
        </authorList>
    </citation>
    <scope>NUCLEOTIDE SEQUENCE</scope>
    <source>
        <strain evidence="13">CCM 8606</strain>
    </source>
</reference>
<dbReference type="InterPro" id="IPR008271">
    <property type="entry name" value="Ser/Thr_kinase_AS"/>
</dbReference>
<dbReference type="PROSITE" id="PS00108">
    <property type="entry name" value="PROTEIN_KINASE_ST"/>
    <property type="match status" value="1"/>
</dbReference>
<dbReference type="SUPFAM" id="SSF56112">
    <property type="entry name" value="Protein kinase-like (PK-like)"/>
    <property type="match status" value="1"/>
</dbReference>
<dbReference type="GO" id="GO:0005524">
    <property type="term" value="F:ATP binding"/>
    <property type="evidence" value="ECO:0007669"/>
    <property type="project" value="UniProtKB-KW"/>
</dbReference>
<feature type="region of interest" description="Disordered" evidence="9">
    <location>
        <begin position="344"/>
        <end position="374"/>
    </location>
</feature>
<keyword evidence="3" id="KW-0808">Transferase</keyword>
<dbReference type="Gene3D" id="3.30.10.20">
    <property type="match status" value="3"/>
</dbReference>
<keyword evidence="14" id="KW-1185">Reference proteome</keyword>
<keyword evidence="10" id="KW-1133">Transmembrane helix</keyword>
<keyword evidence="4" id="KW-0547">Nucleotide-binding</keyword>
<dbReference type="EC" id="2.7.11.1" evidence="1"/>
<evidence type="ECO:0000256" key="7">
    <source>
        <dbReference type="ARBA" id="ARBA00047899"/>
    </source>
</evidence>
<evidence type="ECO:0000256" key="9">
    <source>
        <dbReference type="SAM" id="MobiDB-lite"/>
    </source>
</evidence>
<evidence type="ECO:0000259" key="12">
    <source>
        <dbReference type="PROSITE" id="PS51178"/>
    </source>
</evidence>
<feature type="domain" description="Protein kinase" evidence="11">
    <location>
        <begin position="17"/>
        <end position="283"/>
    </location>
</feature>
<comment type="caution">
    <text evidence="13">The sequence shown here is derived from an EMBL/GenBank/DDBJ whole genome shotgun (WGS) entry which is preliminary data.</text>
</comment>
<dbReference type="FunFam" id="3.30.200.20:FF:000035">
    <property type="entry name" value="Serine/threonine protein kinase Stk1"/>
    <property type="match status" value="1"/>
</dbReference>
<feature type="transmembrane region" description="Helical" evidence="10">
    <location>
        <begin position="381"/>
        <end position="403"/>
    </location>
</feature>
<dbReference type="PROSITE" id="PS50011">
    <property type="entry name" value="PROTEIN_KINASE_DOM"/>
    <property type="match status" value="1"/>
</dbReference>
<dbReference type="PANTHER" id="PTHR43289:SF34">
    <property type="entry name" value="SERINE_THREONINE-PROTEIN KINASE YBDM-RELATED"/>
    <property type="match status" value="1"/>
</dbReference>
<dbReference type="SMART" id="SM00220">
    <property type="entry name" value="S_TKc"/>
    <property type="match status" value="1"/>
</dbReference>
<dbReference type="Gene3D" id="1.10.510.10">
    <property type="entry name" value="Transferase(Phosphotransferase) domain 1"/>
    <property type="match status" value="1"/>
</dbReference>
<reference evidence="13" key="2">
    <citation type="submission" date="2020-09" db="EMBL/GenBank/DDBJ databases">
        <authorList>
            <person name="Sun Q."/>
            <person name="Sedlacek I."/>
        </authorList>
    </citation>
    <scope>NUCLEOTIDE SEQUENCE</scope>
    <source>
        <strain evidence="13">CCM 8606</strain>
    </source>
</reference>
<dbReference type="InterPro" id="IPR005543">
    <property type="entry name" value="PASTA_dom"/>
</dbReference>
<comment type="catalytic activity">
    <reaction evidence="8">
        <text>L-seryl-[protein] + ATP = O-phospho-L-seryl-[protein] + ADP + H(+)</text>
        <dbReference type="Rhea" id="RHEA:17989"/>
        <dbReference type="Rhea" id="RHEA-COMP:9863"/>
        <dbReference type="Rhea" id="RHEA-COMP:11604"/>
        <dbReference type="ChEBI" id="CHEBI:15378"/>
        <dbReference type="ChEBI" id="CHEBI:29999"/>
        <dbReference type="ChEBI" id="CHEBI:30616"/>
        <dbReference type="ChEBI" id="CHEBI:83421"/>
        <dbReference type="ChEBI" id="CHEBI:456216"/>
        <dbReference type="EC" id="2.7.11.1"/>
    </reaction>
</comment>
<evidence type="ECO:0000313" key="14">
    <source>
        <dbReference type="Proteomes" id="UP000619536"/>
    </source>
</evidence>
<evidence type="ECO:0000256" key="4">
    <source>
        <dbReference type="ARBA" id="ARBA00022741"/>
    </source>
</evidence>
<gene>
    <name evidence="13" type="primary">pknA</name>
    <name evidence="13" type="ORF">GCM10007377_03030</name>
</gene>
<feature type="compositionally biased region" description="Low complexity" evidence="9">
    <location>
        <begin position="354"/>
        <end position="374"/>
    </location>
</feature>
<feature type="domain" description="PASTA" evidence="12">
    <location>
        <begin position="565"/>
        <end position="631"/>
    </location>
</feature>
<dbReference type="Gene3D" id="3.30.200.20">
    <property type="entry name" value="Phosphorylase Kinase, domain 1"/>
    <property type="match status" value="1"/>
</dbReference>
<protein>
    <recommendedName>
        <fullName evidence="1">non-specific serine/threonine protein kinase</fullName>
        <ecNumber evidence="1">2.7.11.1</ecNumber>
    </recommendedName>
</protein>
<proteinExistence type="predicted"/>
<dbReference type="CDD" id="cd14014">
    <property type="entry name" value="STKc_PknB_like"/>
    <property type="match status" value="1"/>
</dbReference>
<dbReference type="InterPro" id="IPR011009">
    <property type="entry name" value="Kinase-like_dom_sf"/>
</dbReference>
<dbReference type="GO" id="GO:0004674">
    <property type="term" value="F:protein serine/threonine kinase activity"/>
    <property type="evidence" value="ECO:0007669"/>
    <property type="project" value="UniProtKB-KW"/>
</dbReference>
<keyword evidence="5 13" id="KW-0418">Kinase</keyword>
<feature type="compositionally biased region" description="Polar residues" evidence="9">
    <location>
        <begin position="344"/>
        <end position="353"/>
    </location>
</feature>
<evidence type="ECO:0000256" key="3">
    <source>
        <dbReference type="ARBA" id="ARBA00022679"/>
    </source>
</evidence>
<comment type="catalytic activity">
    <reaction evidence="7">
        <text>L-threonyl-[protein] + ATP = O-phospho-L-threonyl-[protein] + ADP + H(+)</text>
        <dbReference type="Rhea" id="RHEA:46608"/>
        <dbReference type="Rhea" id="RHEA-COMP:11060"/>
        <dbReference type="Rhea" id="RHEA-COMP:11605"/>
        <dbReference type="ChEBI" id="CHEBI:15378"/>
        <dbReference type="ChEBI" id="CHEBI:30013"/>
        <dbReference type="ChEBI" id="CHEBI:30616"/>
        <dbReference type="ChEBI" id="CHEBI:61977"/>
        <dbReference type="ChEBI" id="CHEBI:456216"/>
        <dbReference type="EC" id="2.7.11.1"/>
    </reaction>
</comment>
<keyword evidence="2 13" id="KW-0723">Serine/threonine-protein kinase</keyword>
<dbReference type="PANTHER" id="PTHR43289">
    <property type="entry name" value="MITOGEN-ACTIVATED PROTEIN KINASE KINASE KINASE 20-RELATED"/>
    <property type="match status" value="1"/>
</dbReference>
<dbReference type="AlphaFoldDB" id="A0A8J3AEG4"/>
<evidence type="ECO:0000313" key="13">
    <source>
        <dbReference type="EMBL" id="GGI12852.1"/>
    </source>
</evidence>
<dbReference type="RefSeq" id="WP_371866596.1">
    <property type="nucleotide sequence ID" value="NZ_BMDH01000001.1"/>
</dbReference>
<evidence type="ECO:0000256" key="6">
    <source>
        <dbReference type="ARBA" id="ARBA00022840"/>
    </source>
</evidence>